<dbReference type="Proteomes" id="UP000683360">
    <property type="component" value="Unassembled WGS sequence"/>
</dbReference>
<dbReference type="EMBL" id="CAJPWZ010000891">
    <property type="protein sequence ID" value="CAG2202503.1"/>
    <property type="molecule type" value="Genomic_DNA"/>
</dbReference>
<evidence type="ECO:0000313" key="3">
    <source>
        <dbReference type="EMBL" id="CAG2202503.1"/>
    </source>
</evidence>
<accession>A0A8S3R0N1</accession>
<name>A0A8S3R0N1_MYTED</name>
<organism evidence="3 4">
    <name type="scientific">Mytilus edulis</name>
    <name type="common">Blue mussel</name>
    <dbReference type="NCBI Taxonomy" id="6550"/>
    <lineage>
        <taxon>Eukaryota</taxon>
        <taxon>Metazoa</taxon>
        <taxon>Spiralia</taxon>
        <taxon>Lophotrochozoa</taxon>
        <taxon>Mollusca</taxon>
        <taxon>Bivalvia</taxon>
        <taxon>Autobranchia</taxon>
        <taxon>Pteriomorphia</taxon>
        <taxon>Mytilida</taxon>
        <taxon>Mytiloidea</taxon>
        <taxon>Mytilidae</taxon>
        <taxon>Mytilinae</taxon>
        <taxon>Mytilus</taxon>
    </lineage>
</organism>
<evidence type="ECO:0000313" key="4">
    <source>
        <dbReference type="Proteomes" id="UP000683360"/>
    </source>
</evidence>
<sequence>MQRYKAERNELKVDRQRLEKLLANLVGERNDLAQNLQRKEFENTKLIERNQNLETRDKNELLEEQKNNRKLVKDNESLKEKIFEIENKSKSAKRHVYGQEDEGFTDLNMWKTNTSSLPERYSLGGGKSDTEKENISLRNELTEALKKYRKNKTRIWLNKSKEDHKKLQRGQDELQGNLREKSNELRGSETQIRKLEADILFLQNTKTENDQLKESLREIEGVKREFENLEKRCHKETSDRMSSGNISTKYKEDNDRLRKERNDARTELQRVLKGRRIFISKPKYREGSC</sequence>
<feature type="region of interest" description="Disordered" evidence="2">
    <location>
        <begin position="234"/>
        <end position="258"/>
    </location>
</feature>
<feature type="compositionally biased region" description="Basic and acidic residues" evidence="2">
    <location>
        <begin position="249"/>
        <end position="258"/>
    </location>
</feature>
<proteinExistence type="predicted"/>
<keyword evidence="4" id="KW-1185">Reference proteome</keyword>
<comment type="caution">
    <text evidence="3">The sequence shown here is derived from an EMBL/GenBank/DDBJ whole genome shotgun (WGS) entry which is preliminary data.</text>
</comment>
<feature type="coiled-coil region" evidence="1">
    <location>
        <begin position="1"/>
        <end position="95"/>
    </location>
</feature>
<reference evidence="3" key="1">
    <citation type="submission" date="2021-03" db="EMBL/GenBank/DDBJ databases">
        <authorList>
            <person name="Bekaert M."/>
        </authorList>
    </citation>
    <scope>NUCLEOTIDE SEQUENCE</scope>
</reference>
<keyword evidence="1" id="KW-0175">Coiled coil</keyword>
<evidence type="ECO:0000256" key="1">
    <source>
        <dbReference type="SAM" id="Coils"/>
    </source>
</evidence>
<protein>
    <submittedName>
        <fullName evidence="3">Uncharacterized protein</fullName>
    </submittedName>
</protein>
<evidence type="ECO:0000256" key="2">
    <source>
        <dbReference type="SAM" id="MobiDB-lite"/>
    </source>
</evidence>
<gene>
    <name evidence="3" type="ORF">MEDL_17065</name>
</gene>
<dbReference type="AlphaFoldDB" id="A0A8S3R0N1"/>
<dbReference type="OrthoDB" id="10586237at2759"/>